<dbReference type="Gene3D" id="3.40.50.720">
    <property type="entry name" value="NAD(P)-binding Rossmann-like Domain"/>
    <property type="match status" value="1"/>
</dbReference>
<accession>A0A1M6C528</accession>
<dbReference type="Pfam" id="PF16363">
    <property type="entry name" value="GDP_Man_Dehyd"/>
    <property type="match status" value="1"/>
</dbReference>
<dbReference type="EMBL" id="FQZF01000003">
    <property type="protein sequence ID" value="SHI56126.1"/>
    <property type="molecule type" value="Genomic_DNA"/>
</dbReference>
<reference evidence="3 4" key="1">
    <citation type="submission" date="2016-11" db="EMBL/GenBank/DDBJ databases">
        <authorList>
            <person name="Jaros S."/>
            <person name="Januszkiewicz K."/>
            <person name="Wedrychowicz H."/>
        </authorList>
    </citation>
    <scope>NUCLEOTIDE SEQUENCE [LARGE SCALE GENOMIC DNA]</scope>
    <source>
        <strain evidence="3 4">DSM 14916</strain>
    </source>
</reference>
<dbReference type="Gene3D" id="3.90.25.10">
    <property type="entry name" value="UDP-galactose 4-epimerase, domain 1"/>
    <property type="match status" value="1"/>
</dbReference>
<dbReference type="Proteomes" id="UP000184387">
    <property type="component" value="Unassembled WGS sequence"/>
</dbReference>
<gene>
    <name evidence="3" type="ORF">SAMN02745194_00588</name>
</gene>
<protein>
    <submittedName>
        <fullName evidence="3">Nucleoside-diphosphate-sugar epimerase</fullName>
    </submittedName>
</protein>
<dbReference type="STRING" id="198092.SAMN02745194_00588"/>
<evidence type="ECO:0000259" key="2">
    <source>
        <dbReference type="Pfam" id="PF16363"/>
    </source>
</evidence>
<dbReference type="PANTHER" id="PTHR43000">
    <property type="entry name" value="DTDP-D-GLUCOSE 4,6-DEHYDRATASE-RELATED"/>
    <property type="match status" value="1"/>
</dbReference>
<sequence length="363" mass="38442">MRPARILLTGAGGFVGRHLLPALRAAFPEAVLIGATRRADEGRAPGSDEALALDLDQLGTLPDAVAAARPDAVLHLAARADVGASFRDPLAAWRTNLMGTVGLAEAVLRVAPRAPFLMASSGEVYGLAFRAGTPVAEDTTPAPANPYAASKAAADLALGEMALRGLRAIRMRPFTHTGAGQSDGFVVAAFAHQVARIEAGLQPPLLQTGALDRWRDFLDVRDVCSAYVTALARADDLAPGMALNICSGTPRRIGDMLDSLLRLSGVEARVEQEAARLRPTDVERVLGDCSRARAVLGWAPAIPWEETLATVLADWRERVAQGRVAPGPLSARQHAQMPRQHLGRAPPGHRLEPVPDCRLPLGD</sequence>
<evidence type="ECO:0000313" key="3">
    <source>
        <dbReference type="EMBL" id="SHI56126.1"/>
    </source>
</evidence>
<evidence type="ECO:0000256" key="1">
    <source>
        <dbReference type="SAM" id="MobiDB-lite"/>
    </source>
</evidence>
<feature type="region of interest" description="Disordered" evidence="1">
    <location>
        <begin position="327"/>
        <end position="363"/>
    </location>
</feature>
<dbReference type="RefSeq" id="WP_073131284.1">
    <property type="nucleotide sequence ID" value="NZ_FQZF01000003.1"/>
</dbReference>
<name>A0A1M6C528_9PROT</name>
<feature type="domain" description="NAD(P)-binding" evidence="2">
    <location>
        <begin position="7"/>
        <end position="309"/>
    </location>
</feature>
<dbReference type="InterPro" id="IPR016040">
    <property type="entry name" value="NAD(P)-bd_dom"/>
</dbReference>
<dbReference type="SUPFAM" id="SSF51735">
    <property type="entry name" value="NAD(P)-binding Rossmann-fold domains"/>
    <property type="match status" value="1"/>
</dbReference>
<dbReference type="AlphaFoldDB" id="A0A1M6C528"/>
<keyword evidence="4" id="KW-1185">Reference proteome</keyword>
<dbReference type="InterPro" id="IPR036291">
    <property type="entry name" value="NAD(P)-bd_dom_sf"/>
</dbReference>
<evidence type="ECO:0000313" key="4">
    <source>
        <dbReference type="Proteomes" id="UP000184387"/>
    </source>
</evidence>
<organism evidence="3 4">
    <name type="scientific">Muricoccus roseus</name>
    <dbReference type="NCBI Taxonomy" id="198092"/>
    <lineage>
        <taxon>Bacteria</taxon>
        <taxon>Pseudomonadati</taxon>
        <taxon>Pseudomonadota</taxon>
        <taxon>Alphaproteobacteria</taxon>
        <taxon>Acetobacterales</taxon>
        <taxon>Roseomonadaceae</taxon>
        <taxon>Muricoccus</taxon>
    </lineage>
</organism>
<proteinExistence type="predicted"/>